<accession>A0A7T4KFM8</accession>
<reference evidence="1 2" key="1">
    <citation type="submission" date="2020-12" db="EMBL/GenBank/DDBJ databases">
        <title>FDA dAtabase for Regulatory Grade micrObial Sequences (FDA-ARGOS): Supporting development and validation of Infectious Disease Dx tests.</title>
        <authorList>
            <person name="Sproer C."/>
            <person name="Gronow S."/>
            <person name="Severitt S."/>
            <person name="Schroder I."/>
            <person name="Tallon L."/>
            <person name="Sadzewicz L."/>
            <person name="Zhao X."/>
            <person name="Boylan J."/>
            <person name="Ott S."/>
            <person name="Bowen H."/>
            <person name="Vavikolanu K."/>
            <person name="Mehta A."/>
            <person name="Aluvathingal J."/>
            <person name="Nadendla S."/>
            <person name="Lowell S."/>
            <person name="Myers T."/>
            <person name="Yan Y."/>
            <person name="Sichtig H."/>
        </authorList>
    </citation>
    <scope>NUCLEOTIDE SEQUENCE [LARGE SCALE GENOMIC DNA]</scope>
    <source>
        <strain evidence="1 2">FDAARGOS_999</strain>
    </source>
</reference>
<sequence>MERKIVTNEDYTWLKEQFRIDKFLKFEIDKHEVFIGLVSNQKNMTLSYIVMVDGQIQTTEKEWVHIVEKAKFSKKYIKTCEKMYGKKYCEERGFYDKYSYTLPCFPSFSALRKMLKKHNEVIFSGKNASIILFRRK</sequence>
<evidence type="ECO:0000313" key="1">
    <source>
        <dbReference type="EMBL" id="QQB72986.1"/>
    </source>
</evidence>
<proteinExistence type="predicted"/>
<dbReference type="EMBL" id="CP066022">
    <property type="protein sequence ID" value="QQB72986.1"/>
    <property type="molecule type" value="Genomic_DNA"/>
</dbReference>
<evidence type="ECO:0000313" key="2">
    <source>
        <dbReference type="Proteomes" id="UP000595577"/>
    </source>
</evidence>
<gene>
    <name evidence="1" type="ORF">I6H56_06575</name>
</gene>
<name>A0A7T4KFM8_9FUSO</name>
<protein>
    <submittedName>
        <fullName evidence="1">Uncharacterized protein</fullName>
    </submittedName>
</protein>
<dbReference type="RefSeq" id="WP_198479988.1">
    <property type="nucleotide sequence ID" value="NZ_CP066022.1"/>
</dbReference>
<organism evidence="1 2">
    <name type="scientific">Fusobacterium canifelinum</name>
    <dbReference type="NCBI Taxonomy" id="285729"/>
    <lineage>
        <taxon>Bacteria</taxon>
        <taxon>Fusobacteriati</taxon>
        <taxon>Fusobacteriota</taxon>
        <taxon>Fusobacteriia</taxon>
        <taxon>Fusobacteriales</taxon>
        <taxon>Fusobacteriaceae</taxon>
        <taxon>Fusobacterium</taxon>
    </lineage>
</organism>
<dbReference type="AlphaFoldDB" id="A0A7T4KFM8"/>
<dbReference type="Proteomes" id="UP000595577">
    <property type="component" value="Chromosome"/>
</dbReference>